<evidence type="ECO:0000256" key="4">
    <source>
        <dbReference type="HAMAP-Rule" id="MF_01113"/>
    </source>
</evidence>
<dbReference type="Gene3D" id="3.30.1490.100">
    <property type="entry name" value="DNA polymerase, Y-family, little finger domain"/>
    <property type="match status" value="1"/>
</dbReference>
<keyword evidence="4 6" id="KW-0548">Nucleotidyltransferase</keyword>
<dbReference type="InterPro" id="IPR043128">
    <property type="entry name" value="Rev_trsase/Diguanyl_cyclase"/>
</dbReference>
<dbReference type="InterPro" id="IPR036775">
    <property type="entry name" value="DNA_pol_Y-fam_lit_finger_sf"/>
</dbReference>
<feature type="binding site" evidence="4">
    <location>
        <position position="96"/>
    </location>
    <ligand>
        <name>Mg(2+)</name>
        <dbReference type="ChEBI" id="CHEBI:18420"/>
    </ligand>
</feature>
<comment type="subunit">
    <text evidence="4">Monomer.</text>
</comment>
<evidence type="ECO:0000256" key="3">
    <source>
        <dbReference type="ARBA" id="ARBA00049244"/>
    </source>
</evidence>
<reference evidence="6 7" key="1">
    <citation type="submission" date="2023-05" db="EMBL/GenBank/DDBJ databases">
        <title>Actinoplanes sp. NEAU-A12 genome sequencing.</title>
        <authorList>
            <person name="Wang Z.-S."/>
        </authorList>
    </citation>
    <scope>NUCLEOTIDE SEQUENCE [LARGE SCALE GENOMIC DNA]</scope>
    <source>
        <strain evidence="6 7">NEAU-A12</strain>
    </source>
</reference>
<keyword evidence="4" id="KW-0963">Cytoplasm</keyword>
<comment type="function">
    <text evidence="2 4">Poorly processive, error-prone DNA polymerase involved in untargeted mutagenesis. Copies undamaged DNA at stalled replication forks, which arise in vivo from mismatched or misaligned primer ends. These misaligned primers can be extended by PolIV. Exhibits no 3'-5' exonuclease (proofreading) activity. May be involved in translesional synthesis, in conjunction with the beta clamp from PolIII.</text>
</comment>
<dbReference type="RefSeq" id="WP_282762205.1">
    <property type="nucleotide sequence ID" value="NZ_JASCTH010000014.1"/>
</dbReference>
<dbReference type="Gene3D" id="1.10.150.20">
    <property type="entry name" value="5' to 3' exonuclease, C-terminal subdomain"/>
    <property type="match status" value="1"/>
</dbReference>
<dbReference type="EMBL" id="JASCTH010000014">
    <property type="protein sequence ID" value="MDI6101334.1"/>
    <property type="molecule type" value="Genomic_DNA"/>
</dbReference>
<dbReference type="NCBIfam" id="NF002677">
    <property type="entry name" value="PRK02406.1"/>
    <property type="match status" value="1"/>
</dbReference>
<name>A0ABT6WNM9_9ACTN</name>
<feature type="site" description="Substrate discrimination" evidence="4">
    <location>
        <position position="11"/>
    </location>
</feature>
<keyword evidence="4" id="KW-0234">DNA repair</keyword>
<dbReference type="Pfam" id="PF11798">
    <property type="entry name" value="IMS_HHH"/>
    <property type="match status" value="1"/>
</dbReference>
<evidence type="ECO:0000259" key="5">
    <source>
        <dbReference type="PROSITE" id="PS50173"/>
    </source>
</evidence>
<dbReference type="PROSITE" id="PS50173">
    <property type="entry name" value="UMUC"/>
    <property type="match status" value="1"/>
</dbReference>
<dbReference type="GO" id="GO:0003887">
    <property type="term" value="F:DNA-directed DNA polymerase activity"/>
    <property type="evidence" value="ECO:0007669"/>
    <property type="project" value="UniProtKB-EC"/>
</dbReference>
<dbReference type="HAMAP" id="MF_01113">
    <property type="entry name" value="DNApol_IV"/>
    <property type="match status" value="1"/>
</dbReference>
<keyword evidence="4" id="KW-0235">DNA replication</keyword>
<comment type="subcellular location">
    <subcellularLocation>
        <location evidence="4">Cytoplasm</location>
    </subcellularLocation>
</comment>
<dbReference type="InterPro" id="IPR043502">
    <property type="entry name" value="DNA/RNA_pol_sf"/>
</dbReference>
<gene>
    <name evidence="4 6" type="primary">dinB</name>
    <name evidence="6" type="ORF">QLQ12_22210</name>
</gene>
<sequence length="390" mass="41870">MILHADLDSFYASVEQRDDPALRGRPVLVGGGVVLAASYEAKAFGVRTPMSLSRARALCPQAVVVPPRMSAYSAASKTVFEVFRDTTPIVEPLSIDEAFLDVDGLRRIRGTAEEIAHRLRADVRSRTGLPITVGVAPTKFLAKVASAVGKPDGLLVVPPGGELDFLHPLPVERLWGVGPVTAAKLRERQIHTVGHVARIGEAALVAMLGGGAGRHLHALAHNRDPRRVETGRRRGSIGAQCALSRSRGLSEIEAVLDALVDRVTHRMRRAQRAGRTVTLRLRFGDFSRATRSRSLLKATMQTSAILRTASELLHEAAPLIAERGLTLVGVAVGNLDSDGAEQLELPFSAPRADGLDAAVDRVRERFGAASLRRAAMVGREMNPSVPLLPD</sequence>
<dbReference type="Pfam" id="PF11799">
    <property type="entry name" value="IMS_C"/>
    <property type="match status" value="1"/>
</dbReference>
<dbReference type="PANTHER" id="PTHR11076">
    <property type="entry name" value="DNA REPAIR POLYMERASE UMUC / TRANSFERASE FAMILY MEMBER"/>
    <property type="match status" value="1"/>
</dbReference>
<dbReference type="EC" id="2.7.7.7" evidence="4"/>
<evidence type="ECO:0000313" key="7">
    <source>
        <dbReference type="Proteomes" id="UP001241758"/>
    </source>
</evidence>
<comment type="cofactor">
    <cofactor evidence="4">
        <name>Mg(2+)</name>
        <dbReference type="ChEBI" id="CHEBI:18420"/>
    </cofactor>
    <text evidence="4">Binds 2 magnesium ions per subunit.</text>
</comment>
<keyword evidence="4" id="KW-0479">Metal-binding</keyword>
<protein>
    <recommendedName>
        <fullName evidence="4">DNA polymerase IV</fullName>
        <shortName evidence="4">Pol IV</shortName>
        <ecNumber evidence="4">2.7.7.7</ecNumber>
    </recommendedName>
</protein>
<dbReference type="InterPro" id="IPR001126">
    <property type="entry name" value="UmuC"/>
</dbReference>
<dbReference type="InterPro" id="IPR022880">
    <property type="entry name" value="DNApol_IV"/>
</dbReference>
<comment type="caution">
    <text evidence="6">The sequence shown here is derived from an EMBL/GenBank/DDBJ whole genome shotgun (WGS) entry which is preliminary data.</text>
</comment>
<keyword evidence="4" id="KW-0515">Mutator protein</keyword>
<keyword evidence="4" id="KW-0239">DNA-directed DNA polymerase</keyword>
<dbReference type="SUPFAM" id="SSF56672">
    <property type="entry name" value="DNA/RNA polymerases"/>
    <property type="match status" value="1"/>
</dbReference>
<dbReference type="Pfam" id="PF00817">
    <property type="entry name" value="IMS"/>
    <property type="match status" value="1"/>
</dbReference>
<feature type="binding site" evidence="4">
    <location>
        <position position="6"/>
    </location>
    <ligand>
        <name>Mg(2+)</name>
        <dbReference type="ChEBI" id="CHEBI:18420"/>
    </ligand>
</feature>
<feature type="active site" evidence="4">
    <location>
        <position position="97"/>
    </location>
</feature>
<evidence type="ECO:0000256" key="1">
    <source>
        <dbReference type="ARBA" id="ARBA00010945"/>
    </source>
</evidence>
<keyword evidence="4" id="KW-0460">Magnesium</keyword>
<accession>A0ABT6WNM9</accession>
<dbReference type="InterPro" id="IPR050116">
    <property type="entry name" value="DNA_polymerase-Y"/>
</dbReference>
<feature type="domain" description="UmuC" evidence="5">
    <location>
        <begin position="2"/>
        <end position="178"/>
    </location>
</feature>
<dbReference type="SUPFAM" id="SSF100879">
    <property type="entry name" value="Lesion bypass DNA polymerase (Y-family), little finger domain"/>
    <property type="match status" value="1"/>
</dbReference>
<organism evidence="6 7">
    <name type="scientific">Actinoplanes sandaracinus</name>
    <dbReference type="NCBI Taxonomy" id="3045177"/>
    <lineage>
        <taxon>Bacteria</taxon>
        <taxon>Bacillati</taxon>
        <taxon>Actinomycetota</taxon>
        <taxon>Actinomycetes</taxon>
        <taxon>Micromonosporales</taxon>
        <taxon>Micromonosporaceae</taxon>
        <taxon>Actinoplanes</taxon>
    </lineage>
</organism>
<proteinExistence type="inferred from homology"/>
<evidence type="ECO:0000313" key="6">
    <source>
        <dbReference type="EMBL" id="MDI6101334.1"/>
    </source>
</evidence>
<dbReference type="Gene3D" id="3.30.70.270">
    <property type="match status" value="1"/>
</dbReference>
<evidence type="ECO:0000256" key="2">
    <source>
        <dbReference type="ARBA" id="ARBA00025589"/>
    </source>
</evidence>
<comment type="similarity">
    <text evidence="1 4">Belongs to the DNA polymerase type-Y family.</text>
</comment>
<dbReference type="Proteomes" id="UP001241758">
    <property type="component" value="Unassembled WGS sequence"/>
</dbReference>
<keyword evidence="7" id="KW-1185">Reference proteome</keyword>
<dbReference type="PANTHER" id="PTHR11076:SF33">
    <property type="entry name" value="DNA POLYMERASE KAPPA"/>
    <property type="match status" value="1"/>
</dbReference>
<keyword evidence="4 6" id="KW-0808">Transferase</keyword>
<keyword evidence="4" id="KW-0238">DNA-binding</keyword>
<dbReference type="CDD" id="cd03586">
    <property type="entry name" value="PolY_Pol_IV_kappa"/>
    <property type="match status" value="1"/>
</dbReference>
<dbReference type="InterPro" id="IPR017961">
    <property type="entry name" value="DNA_pol_Y-fam_little_finger"/>
</dbReference>
<dbReference type="Gene3D" id="3.40.1170.60">
    <property type="match status" value="1"/>
</dbReference>
<dbReference type="NCBIfam" id="NF003015">
    <property type="entry name" value="PRK03858.1"/>
    <property type="match status" value="1"/>
</dbReference>
<comment type="catalytic activity">
    <reaction evidence="3 4">
        <text>DNA(n) + a 2'-deoxyribonucleoside 5'-triphosphate = DNA(n+1) + diphosphate</text>
        <dbReference type="Rhea" id="RHEA:22508"/>
        <dbReference type="Rhea" id="RHEA-COMP:17339"/>
        <dbReference type="Rhea" id="RHEA-COMP:17340"/>
        <dbReference type="ChEBI" id="CHEBI:33019"/>
        <dbReference type="ChEBI" id="CHEBI:61560"/>
        <dbReference type="ChEBI" id="CHEBI:173112"/>
        <dbReference type="EC" id="2.7.7.7"/>
    </reaction>
</comment>
<dbReference type="InterPro" id="IPR024728">
    <property type="entry name" value="PolY_HhH_motif"/>
</dbReference>
<keyword evidence="4" id="KW-0227">DNA damage</keyword>